<keyword evidence="1" id="KW-0472">Membrane</keyword>
<evidence type="ECO:0000313" key="2">
    <source>
        <dbReference type="EMBL" id="GIH33208.1"/>
    </source>
</evidence>
<organism evidence="2 3">
    <name type="scientific">Microbispora amethystogenes</name>
    <dbReference type="NCBI Taxonomy" id="1427754"/>
    <lineage>
        <taxon>Bacteria</taxon>
        <taxon>Bacillati</taxon>
        <taxon>Actinomycetota</taxon>
        <taxon>Actinomycetes</taxon>
        <taxon>Streptosporangiales</taxon>
        <taxon>Streptosporangiaceae</taxon>
        <taxon>Microbispora</taxon>
    </lineage>
</organism>
<protein>
    <recommendedName>
        <fullName evidence="4">Peptidase M48 domain-containing protein</fullName>
    </recommendedName>
</protein>
<sequence length="484" mass="53347">MLPGGMTPRRAVRLVLTHRARAFVPAWLRAGWWPPLPGGREVRRWARAPGWVGNGLAPAVAVAISTLVAWHLGHRGEELVLVAGVALAAGRLVPVVWPAPVRDRHVARRAEHPDLHAMVSEVAGELGVRRPSRVCLAPVAESGGTRLGPRRTELWIGLPYLMGFERAELRAVIAFELVFLEARRSWPLGALWEVWKAGVRMKPAVQREIGAVVRALVTEADMAGCRVSDPRTTANAVLRGMLMSLSFDWFVHRYAADLPAHRYLPLDLYPAWRWKVHKDDLLARLMPRYLELSAADSLGLDATSRMAELGVVLDQPPGPAADPIMSTPGLAVEARFARCRLGDVLAGTPAMRRELTFPDVPETVWDEIMKCRHDQVLRAAAALTGREHLTLADLMEILAAGRGAELVREHREGVCTHPTAGVCVLFPVLHRHLRTKGYRYGQALRQRELIGPGGDRVDVIQLAEAIERGGPLPEIVPLRYQPAG</sequence>
<dbReference type="Proteomes" id="UP000651728">
    <property type="component" value="Unassembled WGS sequence"/>
</dbReference>
<evidence type="ECO:0000313" key="3">
    <source>
        <dbReference type="Proteomes" id="UP000651728"/>
    </source>
</evidence>
<keyword evidence="1" id="KW-1133">Transmembrane helix</keyword>
<name>A0ABQ4FEH2_9ACTN</name>
<accession>A0ABQ4FEH2</accession>
<reference evidence="2 3" key="1">
    <citation type="submission" date="2021-01" db="EMBL/GenBank/DDBJ databases">
        <title>Whole genome shotgun sequence of Microbispora amethystogenes NBRC 101907.</title>
        <authorList>
            <person name="Komaki H."/>
            <person name="Tamura T."/>
        </authorList>
    </citation>
    <scope>NUCLEOTIDE SEQUENCE [LARGE SCALE GENOMIC DNA]</scope>
    <source>
        <strain evidence="2 3">NBRC 101907</strain>
    </source>
</reference>
<feature type="transmembrane region" description="Helical" evidence="1">
    <location>
        <begin position="51"/>
        <end position="73"/>
    </location>
</feature>
<keyword evidence="3" id="KW-1185">Reference proteome</keyword>
<evidence type="ECO:0008006" key="4">
    <source>
        <dbReference type="Google" id="ProtNLM"/>
    </source>
</evidence>
<evidence type="ECO:0000256" key="1">
    <source>
        <dbReference type="SAM" id="Phobius"/>
    </source>
</evidence>
<gene>
    <name evidence="2" type="ORF">Mam01_33720</name>
</gene>
<proteinExistence type="predicted"/>
<dbReference type="EMBL" id="BOOB01000021">
    <property type="protein sequence ID" value="GIH33208.1"/>
    <property type="molecule type" value="Genomic_DNA"/>
</dbReference>
<comment type="caution">
    <text evidence="2">The sequence shown here is derived from an EMBL/GenBank/DDBJ whole genome shotgun (WGS) entry which is preliminary data.</text>
</comment>
<keyword evidence="1" id="KW-0812">Transmembrane</keyword>